<evidence type="ECO:0000256" key="8">
    <source>
        <dbReference type="SAM" id="Phobius"/>
    </source>
</evidence>
<evidence type="ECO:0000313" key="9">
    <source>
        <dbReference type="Ensembl" id="ENSGAGP00000030294.1"/>
    </source>
</evidence>
<evidence type="ECO:0000313" key="10">
    <source>
        <dbReference type="Proteomes" id="UP000291020"/>
    </source>
</evidence>
<dbReference type="HAMAP" id="MF_03230">
    <property type="entry name" value="FITM2"/>
    <property type="match status" value="1"/>
</dbReference>
<dbReference type="GO" id="GO:0019915">
    <property type="term" value="P:lipid storage"/>
    <property type="evidence" value="ECO:0007669"/>
    <property type="project" value="InterPro"/>
</dbReference>
<evidence type="ECO:0000256" key="4">
    <source>
        <dbReference type="ARBA" id="ARBA00022824"/>
    </source>
</evidence>
<dbReference type="PANTHER" id="PTHR23129">
    <property type="entry name" value="ACYL-COENZYME A DIPHOSPHATASE FITM2"/>
    <property type="match status" value="1"/>
</dbReference>
<dbReference type="Proteomes" id="UP000291020">
    <property type="component" value="Unassembled WGS sequence"/>
</dbReference>
<proteinExistence type="inferred from homology"/>
<keyword evidence="5 8" id="KW-1133">Transmembrane helix</keyword>
<evidence type="ECO:0000256" key="5">
    <source>
        <dbReference type="ARBA" id="ARBA00022989"/>
    </source>
</evidence>
<reference evidence="9" key="2">
    <citation type="submission" date="2025-08" db="UniProtKB">
        <authorList>
            <consortium name="Ensembl"/>
        </authorList>
    </citation>
    <scope>IDENTIFICATION</scope>
</reference>
<protein>
    <submittedName>
        <fullName evidence="9">Uncharacterized protein</fullName>
    </submittedName>
</protein>
<evidence type="ECO:0000256" key="2">
    <source>
        <dbReference type="ARBA" id="ARBA00022692"/>
    </source>
</evidence>
<evidence type="ECO:0000256" key="7">
    <source>
        <dbReference type="ARBA" id="ARBA00023136"/>
    </source>
</evidence>
<accession>A0A452IQW1</accession>
<dbReference type="GO" id="GO:0010945">
    <property type="term" value="F:coenzyme A diphosphatase activity"/>
    <property type="evidence" value="ECO:0007669"/>
    <property type="project" value="InterPro"/>
</dbReference>
<evidence type="ECO:0000256" key="1">
    <source>
        <dbReference type="ARBA" id="ARBA00004477"/>
    </source>
</evidence>
<organism evidence="9 10">
    <name type="scientific">Gopherus agassizii</name>
    <name type="common">Agassiz's desert tortoise</name>
    <dbReference type="NCBI Taxonomy" id="38772"/>
    <lineage>
        <taxon>Eukaryota</taxon>
        <taxon>Metazoa</taxon>
        <taxon>Chordata</taxon>
        <taxon>Craniata</taxon>
        <taxon>Vertebrata</taxon>
        <taxon>Euteleostomi</taxon>
        <taxon>Archelosauria</taxon>
        <taxon>Testudinata</taxon>
        <taxon>Testudines</taxon>
        <taxon>Cryptodira</taxon>
        <taxon>Durocryptodira</taxon>
        <taxon>Testudinoidea</taxon>
        <taxon>Testudinidae</taxon>
        <taxon>Gopherus</taxon>
    </lineage>
</organism>
<feature type="transmembrane region" description="Helical" evidence="8">
    <location>
        <begin position="157"/>
        <end position="176"/>
    </location>
</feature>
<keyword evidence="4" id="KW-0256">Endoplasmic reticulum</keyword>
<dbReference type="PANTHER" id="PTHR23129:SF1">
    <property type="entry name" value="ACYL-COENZYME A DIPHOSPHATASE FITM2"/>
    <property type="match status" value="1"/>
</dbReference>
<name>A0A452IQW1_9SAUR</name>
<feature type="transmembrane region" description="Helical" evidence="8">
    <location>
        <begin position="95"/>
        <end position="114"/>
    </location>
</feature>
<evidence type="ECO:0000256" key="6">
    <source>
        <dbReference type="ARBA" id="ARBA00023098"/>
    </source>
</evidence>
<feature type="transmembrane region" description="Helical" evidence="8">
    <location>
        <begin position="23"/>
        <end position="44"/>
    </location>
</feature>
<dbReference type="AlphaFoldDB" id="A0A452IQW1"/>
<comment type="subcellular location">
    <subcellularLocation>
        <location evidence="1">Endoplasmic reticulum membrane</location>
        <topology evidence="1">Multi-pass membrane protein</topology>
    </subcellularLocation>
</comment>
<reference evidence="10" key="1">
    <citation type="journal article" date="2017" name="PLoS ONE">
        <title>The Agassiz's desert tortoise genome provides a resource for the conservation of a threatened species.</title>
        <authorList>
            <person name="Tollis M."/>
            <person name="DeNardo D.F."/>
            <person name="Cornelius J.A."/>
            <person name="Dolby G.A."/>
            <person name="Edwards T."/>
            <person name="Henen B.T."/>
            <person name="Karl A.E."/>
            <person name="Murphy R.W."/>
            <person name="Kusumi K."/>
        </authorList>
    </citation>
    <scope>NUCLEOTIDE SEQUENCE [LARGE SCALE GENOMIC DNA]</scope>
</reference>
<keyword evidence="7 8" id="KW-0472">Membrane</keyword>
<keyword evidence="10" id="KW-1185">Reference proteome</keyword>
<evidence type="ECO:0000256" key="3">
    <source>
        <dbReference type="ARBA" id="ARBA00022801"/>
    </source>
</evidence>
<keyword evidence="2 8" id="KW-0812">Transmembrane</keyword>
<dbReference type="GO" id="GO:0008654">
    <property type="term" value="P:phospholipid biosynthetic process"/>
    <property type="evidence" value="ECO:0007669"/>
    <property type="project" value="TreeGrafter"/>
</dbReference>
<dbReference type="Pfam" id="PF10261">
    <property type="entry name" value="FIT"/>
    <property type="match status" value="1"/>
</dbReference>
<dbReference type="GO" id="GO:0034389">
    <property type="term" value="P:lipid droplet organization"/>
    <property type="evidence" value="ECO:0007669"/>
    <property type="project" value="InterPro"/>
</dbReference>
<reference evidence="9" key="3">
    <citation type="submission" date="2025-09" db="UniProtKB">
        <authorList>
            <consortium name="Ensembl"/>
        </authorList>
    </citation>
    <scope>IDENTIFICATION</scope>
</reference>
<keyword evidence="3" id="KW-0378">Hydrolase</keyword>
<dbReference type="STRING" id="38772.ENSGAGP00000030294"/>
<dbReference type="Ensembl" id="ENSGAGT00000034382.1">
    <property type="protein sequence ID" value="ENSGAGP00000030294.1"/>
    <property type="gene ID" value="ENSGAGG00000021833.1"/>
</dbReference>
<feature type="transmembrane region" description="Helical" evidence="8">
    <location>
        <begin position="64"/>
        <end position="83"/>
    </location>
</feature>
<dbReference type="InterPro" id="IPR046401">
    <property type="entry name" value="FITM1/2"/>
</dbReference>
<dbReference type="GO" id="GO:0005789">
    <property type="term" value="C:endoplasmic reticulum membrane"/>
    <property type="evidence" value="ECO:0007669"/>
    <property type="project" value="UniProtKB-SubCell"/>
</dbReference>
<feature type="transmembrane region" description="Helical" evidence="8">
    <location>
        <begin position="188"/>
        <end position="214"/>
    </location>
</feature>
<feature type="transmembrane region" description="Helical" evidence="8">
    <location>
        <begin position="220"/>
        <end position="238"/>
    </location>
</feature>
<keyword evidence="6" id="KW-0443">Lipid metabolism</keyword>
<dbReference type="InterPro" id="IPR019388">
    <property type="entry name" value="FIT"/>
</dbReference>
<sequence>MERLDRCARPLRTALVRRSMRRWLPWGLLGLMLGGSLLKALALLPDSYMSSKRNLLNIYFVKLAWAWTFWLLLPFIAITNYCLSRNVLEMLRRISTLLVGTMVWYVCTSLFLHIEDFTGSCYKSPALDVLFQEHLSKWQCRQGGGFWHGFDISGHSFLLTYCALMIVEEMAVLHVLNTERSPRLHAVVNALFVALSFLTLIWVWMFLCTALYFHDFSQKLFGTLVGLSAWYGTYRFWYLKSFSPGLPPQNASLSSKKPNCSR</sequence>